<proteinExistence type="predicted"/>
<evidence type="ECO:0008006" key="4">
    <source>
        <dbReference type="Google" id="ProtNLM"/>
    </source>
</evidence>
<dbReference type="Gene3D" id="3.90.70.80">
    <property type="match status" value="1"/>
</dbReference>
<evidence type="ECO:0000313" key="2">
    <source>
        <dbReference type="EMBL" id="KAG8461538.1"/>
    </source>
</evidence>
<feature type="region of interest" description="Disordered" evidence="1">
    <location>
        <begin position="1"/>
        <end position="25"/>
    </location>
</feature>
<comment type="caution">
    <text evidence="2">The sequence shown here is derived from an EMBL/GenBank/DDBJ whole genome shotgun (WGS) entry which is preliminary data.</text>
</comment>
<dbReference type="CDD" id="cd22744">
    <property type="entry name" value="OTU"/>
    <property type="match status" value="1"/>
</dbReference>
<dbReference type="Proteomes" id="UP000751190">
    <property type="component" value="Unassembled WGS sequence"/>
</dbReference>
<accession>A0A8J5X853</accession>
<reference evidence="2" key="1">
    <citation type="submission" date="2021-05" db="EMBL/GenBank/DDBJ databases">
        <title>The genome of the haptophyte Pavlova lutheri (Diacronema luteri, Pavlovales) - a model for lipid biosynthesis in eukaryotic algae.</title>
        <authorList>
            <person name="Hulatt C.J."/>
            <person name="Posewitz M.C."/>
        </authorList>
    </citation>
    <scope>NUCLEOTIDE SEQUENCE</scope>
    <source>
        <strain evidence="2">NIVA-4/92</strain>
    </source>
</reference>
<evidence type="ECO:0000256" key="1">
    <source>
        <dbReference type="SAM" id="MobiDB-lite"/>
    </source>
</evidence>
<evidence type="ECO:0000313" key="3">
    <source>
        <dbReference type="Proteomes" id="UP000751190"/>
    </source>
</evidence>
<name>A0A8J5X853_DIALT</name>
<protein>
    <recommendedName>
        <fullName evidence="4">OTU domain-containing protein</fullName>
    </recommendedName>
</protein>
<organism evidence="2 3">
    <name type="scientific">Diacronema lutheri</name>
    <name type="common">Unicellular marine alga</name>
    <name type="synonym">Monochrysis lutheri</name>
    <dbReference type="NCBI Taxonomy" id="2081491"/>
    <lineage>
        <taxon>Eukaryota</taxon>
        <taxon>Haptista</taxon>
        <taxon>Haptophyta</taxon>
        <taxon>Pavlovophyceae</taxon>
        <taxon>Pavlovales</taxon>
        <taxon>Pavlovaceae</taxon>
        <taxon>Diacronema</taxon>
    </lineage>
</organism>
<dbReference type="OrthoDB" id="10511126at2759"/>
<keyword evidence="3" id="KW-1185">Reference proteome</keyword>
<dbReference type="AlphaFoldDB" id="A0A8J5X853"/>
<sequence>MAENDAGASSRKKPRGTRPPTAAEARAAVVPFARAPSERGARLVLSLRPAHALVSSATLKQIHWGGVGHRDGLLHNAPTLVTHVRSLLSADDARAADGVLELSDAAFADHLDEWAAVPFAIERLEPCAGHVFVTAERARSIAPGSAAYFRRFIEEGVPPEQVPTSEYDAAQTACRTHEIEHREQAKAFGECAPLGVRLTIVRTKGDGDCFFSALVKAFGGKAAGGRGSAVSAPRDLEVWKLAHGEGTPPPAETEPLTVAELRAACAACYTESTWLVGHSLRLGSCGYAQWAFVDDTLEGTRARIRAPAAQMGERAYWADESAVATVQRYLHCRLLLFHPQAGGASRFQAIGDVDERADRPMRWVVLRRTHAKAQHYELYALGDRAVFQRDELPDGVVRAFSGRVAFDPC</sequence>
<gene>
    <name evidence="2" type="ORF">KFE25_001142</name>
</gene>
<dbReference type="EMBL" id="JAGTXO010000025">
    <property type="protein sequence ID" value="KAG8461538.1"/>
    <property type="molecule type" value="Genomic_DNA"/>
</dbReference>